<dbReference type="EMBL" id="JBGMDY010000008">
    <property type="protein sequence ID" value="KAL2326099.1"/>
    <property type="molecule type" value="Genomic_DNA"/>
</dbReference>
<evidence type="ECO:0000313" key="1">
    <source>
        <dbReference type="EMBL" id="KAL2326099.1"/>
    </source>
</evidence>
<accession>A0ABD1LRE8</accession>
<organism evidence="2 3">
    <name type="scientific">Flemingia macrophylla</name>
    <dbReference type="NCBI Taxonomy" id="520843"/>
    <lineage>
        <taxon>Eukaryota</taxon>
        <taxon>Viridiplantae</taxon>
        <taxon>Streptophyta</taxon>
        <taxon>Embryophyta</taxon>
        <taxon>Tracheophyta</taxon>
        <taxon>Spermatophyta</taxon>
        <taxon>Magnoliopsida</taxon>
        <taxon>eudicotyledons</taxon>
        <taxon>Gunneridae</taxon>
        <taxon>Pentapetalae</taxon>
        <taxon>rosids</taxon>
        <taxon>fabids</taxon>
        <taxon>Fabales</taxon>
        <taxon>Fabaceae</taxon>
        <taxon>Papilionoideae</taxon>
        <taxon>50 kb inversion clade</taxon>
        <taxon>NPAAA clade</taxon>
        <taxon>indigoferoid/millettioid clade</taxon>
        <taxon>Phaseoleae</taxon>
        <taxon>Flemingia</taxon>
    </lineage>
</organism>
<dbReference type="PANTHER" id="PTHR32444">
    <property type="entry name" value="BULB-TYPE LECTIN DOMAIN-CONTAINING PROTEIN"/>
    <property type="match status" value="1"/>
</dbReference>
<dbReference type="Proteomes" id="UP001603857">
    <property type="component" value="Unassembled WGS sequence"/>
</dbReference>
<dbReference type="Gene3D" id="3.30.200.20">
    <property type="entry name" value="Phosphorylase Kinase, domain 1"/>
    <property type="match status" value="1"/>
</dbReference>
<proteinExistence type="predicted"/>
<keyword evidence="3" id="KW-1185">Reference proteome</keyword>
<sequence>MVMKMLCLATCNRSTGMEEHFEIDLKKGNNLKVFKYSSVMTATNGFSSENKLGQGGYGPVYKGILPTGREVAVKRLSQTSGQGILEFKNELTLISANDSLKPGDILNSTSELSSKNNKFSLYFGLQRDEENYDLTIDMSLKARYAVEIVVLMSDRNQPALGLDNSTVLSLNHSGVLKIESQHMKPIIIYSPPQPINKTMASLLNTGNFLGVNHKTGHHWLLCSRLTSSVDALGAFSLEWEPTEQELMIRRREKVCWRSGKLRNNRFEHILEDAQRTLKYIVVSNEDEDSFSFTTDGKNKYWRISYNGQLSDDKGDVARADLCFGYNNTDGGCQRWMDIPKIDGIGNKYNLCPQ</sequence>
<protein>
    <recommendedName>
        <fullName evidence="4">Protein kinase domain-containing protein</fullName>
    </recommendedName>
</protein>
<reference evidence="2 3" key="1">
    <citation type="submission" date="2024-08" db="EMBL/GenBank/DDBJ databases">
        <title>Insights into the chromosomal genome structure of Flemingia macrophylla.</title>
        <authorList>
            <person name="Ding Y."/>
            <person name="Zhao Y."/>
            <person name="Bi W."/>
            <person name="Wu M."/>
            <person name="Zhao G."/>
            <person name="Gong Y."/>
            <person name="Li W."/>
            <person name="Zhang P."/>
        </authorList>
    </citation>
    <scope>NUCLEOTIDE SEQUENCE [LARGE SCALE GENOMIC DNA]</scope>
    <source>
        <strain evidence="2">DYQJB</strain>
        <tissue evidence="2">Leaf</tissue>
    </source>
</reference>
<evidence type="ECO:0000313" key="2">
    <source>
        <dbReference type="EMBL" id="KAL2326102.1"/>
    </source>
</evidence>
<gene>
    <name evidence="1" type="ORF">Fmac_025157</name>
    <name evidence="2" type="ORF">Fmac_025160</name>
</gene>
<dbReference type="SUPFAM" id="SSF56112">
    <property type="entry name" value="Protein kinase-like (PK-like)"/>
    <property type="match status" value="1"/>
</dbReference>
<dbReference type="AlphaFoldDB" id="A0ABD1LRE8"/>
<name>A0ABD1LRE8_9FABA</name>
<dbReference type="InterPro" id="IPR011009">
    <property type="entry name" value="Kinase-like_dom_sf"/>
</dbReference>
<evidence type="ECO:0008006" key="4">
    <source>
        <dbReference type="Google" id="ProtNLM"/>
    </source>
</evidence>
<evidence type="ECO:0000313" key="3">
    <source>
        <dbReference type="Proteomes" id="UP001603857"/>
    </source>
</evidence>
<dbReference type="EMBL" id="JBGMDY010000008">
    <property type="protein sequence ID" value="KAL2326102.1"/>
    <property type="molecule type" value="Genomic_DNA"/>
</dbReference>
<dbReference type="PANTHER" id="PTHR32444:SF183">
    <property type="entry name" value="APPLE DOMAIN-CONTAINING PROTEIN"/>
    <property type="match status" value="1"/>
</dbReference>
<comment type="caution">
    <text evidence="2">The sequence shown here is derived from an EMBL/GenBank/DDBJ whole genome shotgun (WGS) entry which is preliminary data.</text>
</comment>